<dbReference type="Pfam" id="PF08242">
    <property type="entry name" value="Methyltransf_12"/>
    <property type="match status" value="1"/>
</dbReference>
<evidence type="ECO:0000259" key="7">
    <source>
        <dbReference type="Pfam" id="PF08242"/>
    </source>
</evidence>
<dbReference type="CDD" id="cd02440">
    <property type="entry name" value="AdoMet_MTases"/>
    <property type="match status" value="1"/>
</dbReference>
<keyword evidence="2" id="KW-0472">Membrane</keyword>
<keyword evidence="2" id="KW-1003">Cell membrane</keyword>
<keyword evidence="2" id="KW-0997">Cell inner membrane</keyword>
<dbReference type="OrthoDB" id="5123492at2"/>
<keyword evidence="3" id="KW-0328">Glycosyltransferase</keyword>
<evidence type="ECO:0000256" key="4">
    <source>
        <dbReference type="ARBA" id="ARBA00022679"/>
    </source>
</evidence>
<sequence>MNILLKQAGYQLNDELNIWSRPDYSSINYSDGDTTELRIKFLIDQASDVSVFSDELRRSCTDWPSLYYLSSTRSNLLRVFDADLRGDVLEIGAGCGAITRYLGEQGGRVLALEGSSRRASIARARTRDLPNVSVLAESFENFSIDTQFDVITLIGVFEYANLFVSGDNPGATMLAKVRSLLKPDGLLIIAIENQLGLKYFAGAPEDHVTTPMYGVEGRYSSATVQTYGKKALASLLANAGFTSNEFFAPFPDYKLPVSIITEEGFKDPQFDASAFASQSVQRDPQLPDLCTFSLELAWSQIFKNGLGMDMANSFLVGASPVSRNAVEPQTLAFHYSCDRRSVYCKRSEFRRDSENTINVHYQKLGKTIDEGEGHSLVTFNLAASEPYVNGYVLGTKLIDIVNAEGWTYADIGAFLEDYLSILKMLCDNAESQPGEVSGALVDAVPQNIVVDLEGRAQLIDKEWTLTSNVRYEFLLFKTLTQFLGSITRISKGAEAGPITRKDFVFKACEAAGYPIREEDVKEFLAIEAQIQNAINGRSASEFTAWGEDRLIVEDNLFSAFSNSQFALAQTREALASAVTDARQEIEALNAKLQQREADYQQVINSNSWFITKPVRFLVRSLRHGKGALRSRVETSKRGFTNYLRGHEANLPQPVEEVVEAPVTRTHSVSVILPIYKDVEMTRRCILAAMPGIIAFNSKLVAINDASPDAGMQAMLLELQKQWPQVMTVLENEVNLGFVKTVNRGMRHASQDDIVFLNSDVIVPVDWLERLTAEAYIAPNIGTVTPFSNNATICSFPAFLYENQPAFGLSVEQIDAVFAGPRLPVSQAPTGVGFCMYIRRECLDVVGLLNEEKFGKGYGEENDLCQRGLKAGWLNILTPNLYAFHEGGVSFSSSKQALTEHATKVITELHPDYHLDIQRFIAADPLKAVRVKRLAQLIASLERPKVLHISHEAGGGVQQHLDELADALESDVCCLFLAPRRGHCAVTLRMGSFPGADELLFQLPEEHTLLVEFLKGCGVGFVHFHHTLGLNSQLVQLPAELGAEYALTVHDYYWLCGNPTLTDAQGVYPGQYADDIVNPDFQLPDGVSPAQWREQLRGFIEGAKAVVFPSAYTLANYRLNYELPNAVVAGHVEHERSIGRDVAPIVQKIRYNVGVIGALGKEKGADYLEQVAAAAAAVNAPLNFRLVGFGYKELDGVLTTGRYDASELPSLIAANEFDVILFPSQCPETYSYTLSYALQAGLPIIAPNIGAFPERLSGRANTLVYQYGITPAELMGQISKFAKRLAAGERLTAPVVDTSLYQPAFYSSDYPALCGAGSDNHSHQRAVFELPKFSAATIAYEAPLTTKEIALLAIWTLYRHPRMERISNAVPYSLRQKIKRVLSRRPLHEIVDVNKN</sequence>
<dbReference type="SUPFAM" id="SSF53448">
    <property type="entry name" value="Nucleotide-diphospho-sugar transferases"/>
    <property type="match status" value="1"/>
</dbReference>
<name>A0A448DZB9_PSEFL</name>
<dbReference type="InterPro" id="IPR001173">
    <property type="entry name" value="Glyco_trans_2-like"/>
</dbReference>
<dbReference type="Pfam" id="PF13692">
    <property type="entry name" value="Glyco_trans_1_4"/>
    <property type="match status" value="1"/>
</dbReference>
<feature type="domain" description="Glycosyltransferase 2-like" evidence="6">
    <location>
        <begin position="669"/>
        <end position="779"/>
    </location>
</feature>
<dbReference type="SUPFAM" id="SSF53335">
    <property type="entry name" value="S-adenosyl-L-methionine-dependent methyltransferases"/>
    <property type="match status" value="1"/>
</dbReference>
<evidence type="ECO:0000313" key="8">
    <source>
        <dbReference type="EMBL" id="VEF12185.1"/>
    </source>
</evidence>
<keyword evidence="4 8" id="KW-0808">Transferase</keyword>
<dbReference type="Pfam" id="PF00535">
    <property type="entry name" value="Glycos_transf_2"/>
    <property type="match status" value="1"/>
</dbReference>
<feature type="coiled-coil region" evidence="5">
    <location>
        <begin position="571"/>
        <end position="605"/>
    </location>
</feature>
<gene>
    <name evidence="8" type="ORF">NCTC9428_03819</name>
</gene>
<reference evidence="8 9" key="1">
    <citation type="submission" date="2018-12" db="EMBL/GenBank/DDBJ databases">
        <authorList>
            <consortium name="Pathogen Informatics"/>
        </authorList>
    </citation>
    <scope>NUCLEOTIDE SEQUENCE [LARGE SCALE GENOMIC DNA]</scope>
    <source>
        <strain evidence="8 9">NCTC9428</strain>
    </source>
</reference>
<dbReference type="InterPro" id="IPR029063">
    <property type="entry name" value="SAM-dependent_MTases_sf"/>
</dbReference>
<dbReference type="RefSeq" id="WP_126365261.1">
    <property type="nucleotide sequence ID" value="NZ_LR134318.1"/>
</dbReference>
<dbReference type="InterPro" id="IPR029044">
    <property type="entry name" value="Nucleotide-diphossugar_trans"/>
</dbReference>
<proteinExistence type="inferred from homology"/>
<dbReference type="Gene3D" id="3.40.50.2000">
    <property type="entry name" value="Glycogen Phosphorylase B"/>
    <property type="match status" value="1"/>
</dbReference>
<feature type="domain" description="Methyltransferase type 12" evidence="7">
    <location>
        <begin position="89"/>
        <end position="187"/>
    </location>
</feature>
<protein>
    <submittedName>
        <fullName evidence="8">Glycosyl transferase family protein</fullName>
    </submittedName>
</protein>
<dbReference type="InterPro" id="IPR013217">
    <property type="entry name" value="Methyltransf_12"/>
</dbReference>
<dbReference type="Gene3D" id="3.90.550.10">
    <property type="entry name" value="Spore Coat Polysaccharide Biosynthesis Protein SpsA, Chain A"/>
    <property type="match status" value="1"/>
</dbReference>
<dbReference type="PANTHER" id="PTHR43179">
    <property type="entry name" value="RHAMNOSYLTRANSFERASE WBBL"/>
    <property type="match status" value="1"/>
</dbReference>
<dbReference type="Proteomes" id="UP000281909">
    <property type="component" value="Chromosome"/>
</dbReference>
<dbReference type="GO" id="GO:0016757">
    <property type="term" value="F:glycosyltransferase activity"/>
    <property type="evidence" value="ECO:0007669"/>
    <property type="project" value="UniProtKB-KW"/>
</dbReference>
<accession>A0A448DZB9</accession>
<dbReference type="SUPFAM" id="SSF53756">
    <property type="entry name" value="UDP-Glycosyltransferase/glycogen phosphorylase"/>
    <property type="match status" value="1"/>
</dbReference>
<evidence type="ECO:0000313" key="9">
    <source>
        <dbReference type="Proteomes" id="UP000281909"/>
    </source>
</evidence>
<evidence type="ECO:0000256" key="2">
    <source>
        <dbReference type="ARBA" id="ARBA00022519"/>
    </source>
</evidence>
<evidence type="ECO:0000256" key="5">
    <source>
        <dbReference type="SAM" id="Coils"/>
    </source>
</evidence>
<evidence type="ECO:0000259" key="6">
    <source>
        <dbReference type="Pfam" id="PF00535"/>
    </source>
</evidence>
<dbReference type="Gene3D" id="3.40.50.150">
    <property type="entry name" value="Vaccinia Virus protein VP39"/>
    <property type="match status" value="1"/>
</dbReference>
<dbReference type="EMBL" id="LR134318">
    <property type="protein sequence ID" value="VEF12185.1"/>
    <property type="molecule type" value="Genomic_DNA"/>
</dbReference>
<dbReference type="PANTHER" id="PTHR43179:SF12">
    <property type="entry name" value="GALACTOFURANOSYLTRANSFERASE GLFT2"/>
    <property type="match status" value="1"/>
</dbReference>
<organism evidence="8 9">
    <name type="scientific">Pseudomonas fluorescens</name>
    <dbReference type="NCBI Taxonomy" id="294"/>
    <lineage>
        <taxon>Bacteria</taxon>
        <taxon>Pseudomonadati</taxon>
        <taxon>Pseudomonadota</taxon>
        <taxon>Gammaproteobacteria</taxon>
        <taxon>Pseudomonadales</taxon>
        <taxon>Pseudomonadaceae</taxon>
        <taxon>Pseudomonas</taxon>
    </lineage>
</organism>
<evidence type="ECO:0000256" key="3">
    <source>
        <dbReference type="ARBA" id="ARBA00022676"/>
    </source>
</evidence>
<comment type="similarity">
    <text evidence="1">Belongs to the glycosyltransferase 2 family.</text>
</comment>
<keyword evidence="5" id="KW-0175">Coiled coil</keyword>
<evidence type="ECO:0000256" key="1">
    <source>
        <dbReference type="ARBA" id="ARBA00006739"/>
    </source>
</evidence>